<sequence length="370" mass="42024">MFGNNNAILGGQFQVYQAQNVIQNPNYSAQGVDPRMPLLKEHVSTSAFHNSAERYDPPRCHENTRVQVLAKIRDWTLRSAQNRNTWILWLNGAAGAGKSAIMQSIADLLLLQYSFVAITSFFFSRGDATRNTIESLVATLAYQLIQHIPDTSDIILSTIARNPLIFKQSLEHRLQQLIIQPLMSLPSSTERPFVVIIDGLDECLDRDHQANLIKVIGNICRGRDVPIVFVIASRRELQIQFEFNQETVSHILEVIPLDDSEASDDIRCYLNAKFTDIKKTHPFRHLLPPDWPTIATVTEIVEKASNQFIYASTVIKYISSPRAHPAQRLKVILDLRLLNPLSEHPFAHLDSLYQHIFSQVENIDQVLDIL</sequence>
<dbReference type="OrthoDB" id="5967843at2759"/>
<protein>
    <recommendedName>
        <fullName evidence="2">NACHT domain-containing protein</fullName>
    </recommendedName>
</protein>
<dbReference type="Proteomes" id="UP000807469">
    <property type="component" value="Unassembled WGS sequence"/>
</dbReference>
<reference evidence="3" key="1">
    <citation type="submission" date="2020-11" db="EMBL/GenBank/DDBJ databases">
        <authorList>
            <consortium name="DOE Joint Genome Institute"/>
            <person name="Ahrendt S."/>
            <person name="Riley R."/>
            <person name="Andreopoulos W."/>
            <person name="Labutti K."/>
            <person name="Pangilinan J."/>
            <person name="Ruiz-Duenas F.J."/>
            <person name="Barrasa J.M."/>
            <person name="Sanchez-Garcia M."/>
            <person name="Camarero S."/>
            <person name="Miyauchi S."/>
            <person name="Serrano A."/>
            <person name="Linde D."/>
            <person name="Babiker R."/>
            <person name="Drula E."/>
            <person name="Ayuso-Fernandez I."/>
            <person name="Pacheco R."/>
            <person name="Padilla G."/>
            <person name="Ferreira P."/>
            <person name="Barriuso J."/>
            <person name="Kellner H."/>
            <person name="Castanera R."/>
            <person name="Alfaro M."/>
            <person name="Ramirez L."/>
            <person name="Pisabarro A.G."/>
            <person name="Kuo A."/>
            <person name="Tritt A."/>
            <person name="Lipzen A."/>
            <person name="He G."/>
            <person name="Yan M."/>
            <person name="Ng V."/>
            <person name="Cullen D."/>
            <person name="Martin F."/>
            <person name="Rosso M.-N."/>
            <person name="Henrissat B."/>
            <person name="Hibbett D."/>
            <person name="Martinez A.T."/>
            <person name="Grigoriev I.V."/>
        </authorList>
    </citation>
    <scope>NUCLEOTIDE SEQUENCE</scope>
    <source>
        <strain evidence="3">CIRM-BRFM 674</strain>
    </source>
</reference>
<dbReference type="AlphaFoldDB" id="A0A9P5YPN0"/>
<dbReference type="InterPro" id="IPR027417">
    <property type="entry name" value="P-loop_NTPase"/>
</dbReference>
<dbReference type="SUPFAM" id="SSF52540">
    <property type="entry name" value="P-loop containing nucleoside triphosphate hydrolases"/>
    <property type="match status" value="1"/>
</dbReference>
<dbReference type="Gene3D" id="3.40.50.300">
    <property type="entry name" value="P-loop containing nucleotide triphosphate hydrolases"/>
    <property type="match status" value="1"/>
</dbReference>
<evidence type="ECO:0000313" key="4">
    <source>
        <dbReference type="Proteomes" id="UP000807469"/>
    </source>
</evidence>
<dbReference type="Pfam" id="PF24883">
    <property type="entry name" value="NPHP3_N"/>
    <property type="match status" value="1"/>
</dbReference>
<dbReference type="InterPro" id="IPR007111">
    <property type="entry name" value="NACHT_NTPase"/>
</dbReference>
<keyword evidence="4" id="KW-1185">Reference proteome</keyword>
<dbReference type="PROSITE" id="PS50837">
    <property type="entry name" value="NACHT"/>
    <property type="match status" value="1"/>
</dbReference>
<dbReference type="PANTHER" id="PTHR10039">
    <property type="entry name" value="AMELOGENIN"/>
    <property type="match status" value="1"/>
</dbReference>
<accession>A0A9P5YPN0</accession>
<feature type="domain" description="NACHT" evidence="2">
    <location>
        <begin position="86"/>
        <end position="235"/>
    </location>
</feature>
<name>A0A9P5YPN0_9AGAR</name>
<dbReference type="InterPro" id="IPR056884">
    <property type="entry name" value="NPHP3-like_N"/>
</dbReference>
<keyword evidence="1" id="KW-0677">Repeat</keyword>
<comment type="caution">
    <text evidence="3">The sequence shown here is derived from an EMBL/GenBank/DDBJ whole genome shotgun (WGS) entry which is preliminary data.</text>
</comment>
<organism evidence="3 4">
    <name type="scientific">Pholiota conissans</name>
    <dbReference type="NCBI Taxonomy" id="109636"/>
    <lineage>
        <taxon>Eukaryota</taxon>
        <taxon>Fungi</taxon>
        <taxon>Dikarya</taxon>
        <taxon>Basidiomycota</taxon>
        <taxon>Agaricomycotina</taxon>
        <taxon>Agaricomycetes</taxon>
        <taxon>Agaricomycetidae</taxon>
        <taxon>Agaricales</taxon>
        <taxon>Agaricineae</taxon>
        <taxon>Strophariaceae</taxon>
        <taxon>Pholiota</taxon>
    </lineage>
</organism>
<dbReference type="EMBL" id="MU155498">
    <property type="protein sequence ID" value="KAF9472783.1"/>
    <property type="molecule type" value="Genomic_DNA"/>
</dbReference>
<evidence type="ECO:0000259" key="2">
    <source>
        <dbReference type="PROSITE" id="PS50837"/>
    </source>
</evidence>
<evidence type="ECO:0000313" key="3">
    <source>
        <dbReference type="EMBL" id="KAF9472783.1"/>
    </source>
</evidence>
<gene>
    <name evidence="3" type="ORF">BDN70DRAFT_844130</name>
</gene>
<feature type="non-terminal residue" evidence="3">
    <location>
        <position position="370"/>
    </location>
</feature>
<evidence type="ECO:0000256" key="1">
    <source>
        <dbReference type="ARBA" id="ARBA00022737"/>
    </source>
</evidence>
<dbReference type="PANTHER" id="PTHR10039:SF14">
    <property type="entry name" value="NACHT DOMAIN-CONTAINING PROTEIN"/>
    <property type="match status" value="1"/>
</dbReference>
<proteinExistence type="predicted"/>